<evidence type="ECO:0000313" key="2">
    <source>
        <dbReference type="Proteomes" id="UP000825701"/>
    </source>
</evidence>
<reference evidence="1" key="1">
    <citation type="submission" date="2021-08" db="EMBL/GenBank/DDBJ databases">
        <authorList>
            <person name="Zhang H."/>
            <person name="Xu M."/>
            <person name="Yu Z."/>
            <person name="Yang L."/>
            <person name="Cai Y."/>
        </authorList>
    </citation>
    <scope>NUCLEOTIDE SEQUENCE</scope>
    <source>
        <strain evidence="1">CHL1</strain>
    </source>
</reference>
<dbReference type="EMBL" id="CP081869">
    <property type="protein sequence ID" value="QZO00459.1"/>
    <property type="molecule type" value="Genomic_DNA"/>
</dbReference>
<accession>A0A9E6RBW0</accession>
<organism evidence="1 2">
    <name type="scientific">Chenggangzhangella methanolivorans</name>
    <dbReference type="NCBI Taxonomy" id="1437009"/>
    <lineage>
        <taxon>Bacteria</taxon>
        <taxon>Pseudomonadati</taxon>
        <taxon>Pseudomonadota</taxon>
        <taxon>Alphaproteobacteria</taxon>
        <taxon>Hyphomicrobiales</taxon>
        <taxon>Methylopilaceae</taxon>
        <taxon>Chenggangzhangella</taxon>
    </lineage>
</organism>
<gene>
    <name evidence="1" type="ORF">K6K41_01495</name>
</gene>
<dbReference type="KEGG" id="cmet:K6K41_01495"/>
<evidence type="ECO:0000313" key="1">
    <source>
        <dbReference type="EMBL" id="QZO00459.1"/>
    </source>
</evidence>
<protein>
    <submittedName>
        <fullName evidence="1">Uncharacterized protein</fullName>
    </submittedName>
</protein>
<proteinExistence type="predicted"/>
<name>A0A9E6RBW0_9HYPH</name>
<dbReference type="Proteomes" id="UP000825701">
    <property type="component" value="Chromosome"/>
</dbReference>
<sequence length="46" mass="4865">MPGPWGRLTSVISLVVGISPFVRLAQAIFAAAEGFVRLPGMRAAPR</sequence>
<dbReference type="AlphaFoldDB" id="A0A9E6RBW0"/>
<keyword evidence="2" id="KW-1185">Reference proteome</keyword>